<accession>A0AB34QZ67</accession>
<protein>
    <submittedName>
        <fullName evidence="1">Uncharacterized protein</fullName>
    </submittedName>
</protein>
<proteinExistence type="predicted"/>
<gene>
    <name evidence="1" type="ORF">B4127_3492</name>
</gene>
<organism evidence="1 2">
    <name type="scientific">Bacillus pumilus</name>
    <name type="common">Bacillus mesentericus</name>
    <dbReference type="NCBI Taxonomy" id="1408"/>
    <lineage>
        <taxon>Bacteria</taxon>
        <taxon>Bacillati</taxon>
        <taxon>Bacillota</taxon>
        <taxon>Bacilli</taxon>
        <taxon>Bacillales</taxon>
        <taxon>Bacillaceae</taxon>
        <taxon>Bacillus</taxon>
    </lineage>
</organism>
<sequence length="44" mass="5138">MNEVNPYDQAVRKLARSLHNIWMKMNPIEKSYLTEGGIDDDTDK</sequence>
<evidence type="ECO:0000313" key="2">
    <source>
        <dbReference type="Proteomes" id="UP000031978"/>
    </source>
</evidence>
<dbReference type="AlphaFoldDB" id="A0AB34QZ67"/>
<reference evidence="1 2" key="1">
    <citation type="submission" date="2014-12" db="EMBL/GenBank/DDBJ databases">
        <title>Draft Genome Sequences of Five Spore-Forming Food Isolates of Bacillus pumilus.</title>
        <authorList>
            <person name="de Jong A."/>
            <person name="van Heel A.J."/>
            <person name="Montalban-Lopez M."/>
            <person name="Krawczyk A.O."/>
            <person name="Berendsen E.M."/>
            <person name="Wells-Bennik M."/>
            <person name="Kuipers O.P."/>
        </authorList>
    </citation>
    <scope>NUCLEOTIDE SEQUENCE [LARGE SCALE GENOMIC DNA]</scope>
    <source>
        <strain evidence="1 2">B4127</strain>
    </source>
</reference>
<dbReference type="Proteomes" id="UP000031978">
    <property type="component" value="Unassembled WGS sequence"/>
</dbReference>
<evidence type="ECO:0000313" key="1">
    <source>
        <dbReference type="EMBL" id="KIL25638.1"/>
    </source>
</evidence>
<dbReference type="EMBL" id="JXCL01000002">
    <property type="protein sequence ID" value="KIL25638.1"/>
    <property type="molecule type" value="Genomic_DNA"/>
</dbReference>
<name>A0AB34QZ67_BACPU</name>
<comment type="caution">
    <text evidence="1">The sequence shown here is derived from an EMBL/GenBank/DDBJ whole genome shotgun (WGS) entry which is preliminary data.</text>
</comment>